<keyword evidence="5" id="KW-0028">Amino-acid biosynthesis</keyword>
<feature type="binding site" evidence="5">
    <location>
        <position position="354"/>
    </location>
    <ligand>
        <name>substrate</name>
    </ligand>
</feature>
<dbReference type="HAMAP" id="MF_02120">
    <property type="entry name" value="LysA"/>
    <property type="match status" value="1"/>
</dbReference>
<feature type="domain" description="Orn/DAP/Arg decarboxylase 2 N-terminal" evidence="9">
    <location>
        <begin position="42"/>
        <end position="291"/>
    </location>
</feature>
<dbReference type="EC" id="4.1.1.20" evidence="5 6"/>
<comment type="cofactor">
    <cofactor evidence="1 5 7 8">
        <name>pyridoxal 5'-phosphate</name>
        <dbReference type="ChEBI" id="CHEBI:597326"/>
    </cofactor>
</comment>
<feature type="binding site" evidence="5">
    <location>
        <position position="382"/>
    </location>
    <ligand>
        <name>substrate</name>
    </ligand>
</feature>
<evidence type="ECO:0000313" key="10">
    <source>
        <dbReference type="EMBL" id="HIH69270.1"/>
    </source>
</evidence>
<comment type="catalytic activity">
    <reaction evidence="5 8">
        <text>meso-2,6-diaminopimelate + H(+) = L-lysine + CO2</text>
        <dbReference type="Rhea" id="RHEA:15101"/>
        <dbReference type="ChEBI" id="CHEBI:15378"/>
        <dbReference type="ChEBI" id="CHEBI:16526"/>
        <dbReference type="ChEBI" id="CHEBI:32551"/>
        <dbReference type="ChEBI" id="CHEBI:57791"/>
        <dbReference type="EC" id="4.1.1.20"/>
    </reaction>
</comment>
<dbReference type="InterPro" id="IPR022653">
    <property type="entry name" value="De-COase2_pyr-phos_BS"/>
</dbReference>
<feature type="binding site" evidence="5">
    <location>
        <begin position="284"/>
        <end position="287"/>
    </location>
    <ligand>
        <name>pyridoxal 5'-phosphate</name>
        <dbReference type="ChEBI" id="CHEBI:597326"/>
    </ligand>
</feature>
<proteinExistence type="inferred from homology"/>
<comment type="caution">
    <text evidence="10">The sequence shown here is derived from an EMBL/GenBank/DDBJ whole genome shotgun (WGS) entry which is preliminary data.</text>
</comment>
<dbReference type="SUPFAM" id="SSF50621">
    <property type="entry name" value="Alanine racemase C-terminal domain-like"/>
    <property type="match status" value="1"/>
</dbReference>
<dbReference type="GO" id="GO:0009089">
    <property type="term" value="P:lysine biosynthetic process via diaminopimelate"/>
    <property type="evidence" value="ECO:0007669"/>
    <property type="project" value="UniProtKB-UniRule"/>
</dbReference>
<evidence type="ECO:0000256" key="5">
    <source>
        <dbReference type="HAMAP-Rule" id="MF_02120"/>
    </source>
</evidence>
<sequence length="429" mass="46901">MPAEFEIAGHLEVRDGHLHIGDVDCVELAERFGTPLYVSNEQRIRQNIRTIQRAFPEAHLLYAVKANGNLAILRIVAQEGMGADVFSAGELYLALLARIPREKILFNGNSKSDHDLLAAVESGVMVSVDSEMEAERLSSIAHEHGSEVRIAFRVNPDISPMTHPNIATGLRSSKFGIPHEHVRRAYELAQSLPGIVPVGIHCHIGSQILSTEPFAEAVRRMMTLVEQVGELGIELEFVDIGSGLGIPYDKRVPAPSPSDLARAVLPIFREECERLGISPTLCLEPGRYVVADSTVLLVRVNTIKHAHASFVAVDAGFNLLVRPVMYDAYHHVVVANKADAPAAQKYTIVGPICESGDILAKDRWLPAIERGDVLAVLDTGAYGFSMSSQYNGRPRCAEVLVSNGRAELIRRAEGVDDLLANQLLPERLL</sequence>
<feature type="binding site" evidence="5">
    <location>
        <position position="322"/>
    </location>
    <ligand>
        <name>substrate</name>
    </ligand>
</feature>
<evidence type="ECO:0000256" key="6">
    <source>
        <dbReference type="NCBIfam" id="TIGR01048"/>
    </source>
</evidence>
<dbReference type="InterPro" id="IPR029066">
    <property type="entry name" value="PLP-binding_barrel"/>
</dbReference>
<dbReference type="PRINTS" id="PR01179">
    <property type="entry name" value="ODADCRBXLASE"/>
</dbReference>
<evidence type="ECO:0000259" key="9">
    <source>
        <dbReference type="Pfam" id="PF02784"/>
    </source>
</evidence>
<dbReference type="InterPro" id="IPR009006">
    <property type="entry name" value="Ala_racemase/Decarboxylase_C"/>
</dbReference>
<dbReference type="Proteomes" id="UP000600363">
    <property type="component" value="Unassembled WGS sequence"/>
</dbReference>
<evidence type="ECO:0000256" key="2">
    <source>
        <dbReference type="ARBA" id="ARBA00022793"/>
    </source>
</evidence>
<feature type="binding site" evidence="5">
    <location>
        <position position="382"/>
    </location>
    <ligand>
        <name>pyridoxal 5'-phosphate</name>
        <dbReference type="ChEBI" id="CHEBI:597326"/>
    </ligand>
</feature>
<feature type="modified residue" description="N6-(pyridoxal phosphate)lysine" evidence="5 7">
    <location>
        <position position="65"/>
    </location>
</feature>
<dbReference type="CDD" id="cd06828">
    <property type="entry name" value="PLPDE_III_DapDC"/>
    <property type="match status" value="1"/>
</dbReference>
<evidence type="ECO:0000256" key="3">
    <source>
        <dbReference type="ARBA" id="ARBA00022898"/>
    </source>
</evidence>
<dbReference type="EMBL" id="DUIH01000006">
    <property type="protein sequence ID" value="HIH69270.1"/>
    <property type="molecule type" value="Genomic_DNA"/>
</dbReference>
<evidence type="ECO:0000256" key="8">
    <source>
        <dbReference type="RuleBase" id="RU003738"/>
    </source>
</evidence>
<evidence type="ECO:0000256" key="7">
    <source>
        <dbReference type="PIRSR" id="PIRSR600183-50"/>
    </source>
</evidence>
<organism evidence="10 11">
    <name type="scientific">Methermicoccus shengliensis</name>
    <dbReference type="NCBI Taxonomy" id="660064"/>
    <lineage>
        <taxon>Archaea</taxon>
        <taxon>Methanobacteriati</taxon>
        <taxon>Methanobacteriota</taxon>
        <taxon>Stenosarchaea group</taxon>
        <taxon>Methanomicrobia</taxon>
        <taxon>Methanosarcinales</taxon>
        <taxon>Methermicoccaceae</taxon>
        <taxon>Methermicoccus</taxon>
    </lineage>
</organism>
<dbReference type="NCBIfam" id="TIGR01048">
    <property type="entry name" value="lysA"/>
    <property type="match status" value="1"/>
</dbReference>
<comment type="function">
    <text evidence="5">Specifically catalyzes the decarboxylation of meso-diaminopimelate (meso-DAP) to L-lysine.</text>
</comment>
<keyword evidence="5 8" id="KW-0457">Lysine biosynthesis</keyword>
<dbReference type="PANTHER" id="PTHR43727">
    <property type="entry name" value="DIAMINOPIMELATE DECARBOXYLASE"/>
    <property type="match status" value="1"/>
</dbReference>
<dbReference type="Gene3D" id="3.20.20.10">
    <property type="entry name" value="Alanine racemase"/>
    <property type="match status" value="1"/>
</dbReference>
<protein>
    <recommendedName>
        <fullName evidence="5 6">Diaminopimelate decarboxylase</fullName>
        <shortName evidence="5">DAP decarboxylase</shortName>
        <shortName evidence="5">DAPDC</shortName>
        <ecNumber evidence="5 6">4.1.1.20</ecNumber>
    </recommendedName>
</protein>
<feature type="binding site" evidence="5">
    <location>
        <position position="287"/>
    </location>
    <ligand>
        <name>substrate</name>
    </ligand>
</feature>
<dbReference type="AlphaFoldDB" id="A0A832RUX2"/>
<accession>A0A832RUX2</accession>
<gene>
    <name evidence="5 10" type="primary">lysA</name>
    <name evidence="10" type="ORF">HA299_01410</name>
</gene>
<dbReference type="Gene3D" id="2.40.37.10">
    <property type="entry name" value="Lyase, Ornithine Decarboxylase, Chain A, domain 1"/>
    <property type="match status" value="1"/>
</dbReference>
<dbReference type="Pfam" id="PF02784">
    <property type="entry name" value="Orn_Arg_deC_N"/>
    <property type="match status" value="1"/>
</dbReference>
<evidence type="ECO:0000313" key="11">
    <source>
        <dbReference type="Proteomes" id="UP000600363"/>
    </source>
</evidence>
<comment type="subunit">
    <text evidence="5">Homodimer.</text>
</comment>
<dbReference type="PROSITE" id="PS00878">
    <property type="entry name" value="ODR_DC_2_1"/>
    <property type="match status" value="1"/>
</dbReference>
<dbReference type="RefSeq" id="WP_042686697.1">
    <property type="nucleotide sequence ID" value="NZ_DUIH01000006.1"/>
</dbReference>
<evidence type="ECO:0000256" key="1">
    <source>
        <dbReference type="ARBA" id="ARBA00001933"/>
    </source>
</evidence>
<keyword evidence="2 5" id="KW-0210">Decarboxylase</keyword>
<dbReference type="UniPathway" id="UPA00034">
    <property type="reaction ID" value="UER00027"/>
</dbReference>
<dbReference type="PANTHER" id="PTHR43727:SF2">
    <property type="entry name" value="GROUP IV DECARBOXYLASE"/>
    <property type="match status" value="1"/>
</dbReference>
<dbReference type="InterPro" id="IPR022644">
    <property type="entry name" value="De-COase2_N"/>
</dbReference>
<reference evidence="10" key="1">
    <citation type="journal article" date="2020" name="bioRxiv">
        <title>A rank-normalized archaeal taxonomy based on genome phylogeny resolves widespread incomplete and uneven classifications.</title>
        <authorList>
            <person name="Rinke C."/>
            <person name="Chuvochina M."/>
            <person name="Mussig A.J."/>
            <person name="Chaumeil P.-A."/>
            <person name="Waite D.W."/>
            <person name="Whitman W.B."/>
            <person name="Parks D.H."/>
            <person name="Hugenholtz P."/>
        </authorList>
    </citation>
    <scope>NUCLEOTIDE SEQUENCE</scope>
    <source>
        <strain evidence="10">UBA12518</strain>
    </source>
</reference>
<dbReference type="GO" id="GO:0008836">
    <property type="term" value="F:diaminopimelate decarboxylase activity"/>
    <property type="evidence" value="ECO:0007669"/>
    <property type="project" value="UniProtKB-UniRule"/>
</dbReference>
<feature type="binding site" evidence="5">
    <location>
        <position position="326"/>
    </location>
    <ligand>
        <name>substrate</name>
    </ligand>
</feature>
<dbReference type="PRINTS" id="PR01181">
    <property type="entry name" value="DAPDCRBXLASE"/>
</dbReference>
<keyword evidence="3 5" id="KW-0663">Pyridoxal phosphate</keyword>
<dbReference type="InterPro" id="IPR002986">
    <property type="entry name" value="DAP_deCOOHase_LysA"/>
</dbReference>
<comment type="similarity">
    <text evidence="5">Belongs to the Orn/Lys/Arg decarboxylase class-II family. LysA subfamily.</text>
</comment>
<name>A0A832RUX2_9EURY</name>
<dbReference type="SUPFAM" id="SSF51419">
    <property type="entry name" value="PLP-binding barrel"/>
    <property type="match status" value="1"/>
</dbReference>
<feature type="binding site" evidence="5">
    <location>
        <position position="243"/>
    </location>
    <ligand>
        <name>pyridoxal 5'-phosphate</name>
        <dbReference type="ChEBI" id="CHEBI:597326"/>
    </ligand>
</feature>
<dbReference type="FunFam" id="3.20.20.10:FF:000003">
    <property type="entry name" value="Diaminopimelate decarboxylase"/>
    <property type="match status" value="1"/>
</dbReference>
<evidence type="ECO:0000256" key="4">
    <source>
        <dbReference type="ARBA" id="ARBA00023239"/>
    </source>
</evidence>
<dbReference type="GO" id="GO:0030170">
    <property type="term" value="F:pyridoxal phosphate binding"/>
    <property type="evidence" value="ECO:0007669"/>
    <property type="project" value="UniProtKB-UniRule"/>
</dbReference>
<dbReference type="InterPro" id="IPR000183">
    <property type="entry name" value="Orn/DAP/Arg_de-COase"/>
</dbReference>
<comment type="pathway">
    <text evidence="5 8">Amino-acid biosynthesis; L-lysine biosynthesis via DAP pathway; L-lysine from DL-2,6-diaminopimelate: step 1/1.</text>
</comment>
<feature type="active site" description="Proton donor" evidence="7">
    <location>
        <position position="353"/>
    </location>
</feature>
<keyword evidence="4 5" id="KW-0456">Lyase</keyword>